<sequence length="146" mass="16083">MALALALRAATDSERGFCEALGRANMAPYLAARGIAWEPARFQASWEAFENLVIEADGHIAGMLRLTPEADALGLRDLQILPALQRRGIGTWAVRQAARLAAARGYRHLRLRVYEENPAQALYLRLGFRLDCIEAGTTHLVLTLDA</sequence>
<dbReference type="Proteomes" id="UP001364472">
    <property type="component" value="Unassembled WGS sequence"/>
</dbReference>
<dbReference type="PROSITE" id="PS51186">
    <property type="entry name" value="GNAT"/>
    <property type="match status" value="1"/>
</dbReference>
<name>A0AAW9R2E3_9GAMM</name>
<dbReference type="Pfam" id="PF00583">
    <property type="entry name" value="Acetyltransf_1"/>
    <property type="match status" value="1"/>
</dbReference>
<protein>
    <submittedName>
        <fullName evidence="4">GNAT family N-acetyltransferase</fullName>
    </submittedName>
</protein>
<dbReference type="Gene3D" id="3.40.630.30">
    <property type="match status" value="1"/>
</dbReference>
<dbReference type="InterPro" id="IPR050832">
    <property type="entry name" value="Bact_Acetyltransf"/>
</dbReference>
<keyword evidence="5" id="KW-1185">Reference proteome</keyword>
<dbReference type="CDD" id="cd04301">
    <property type="entry name" value="NAT_SF"/>
    <property type="match status" value="1"/>
</dbReference>
<dbReference type="AlphaFoldDB" id="A0AAW9R2E3"/>
<evidence type="ECO:0000259" key="3">
    <source>
        <dbReference type="PROSITE" id="PS51186"/>
    </source>
</evidence>
<reference evidence="4 5" key="1">
    <citation type="journal article" date="2016" name="Antonie Van Leeuwenhoek">
        <title>Denitratimonas tolerans gen. nov., sp. nov., a denitrifying bacterium isolated from a bioreactor for tannery wastewater treatment.</title>
        <authorList>
            <person name="Han S.I."/>
            <person name="Kim J.O."/>
            <person name="Lee Y.R."/>
            <person name="Ekpeghere K.I."/>
            <person name="Koh S.C."/>
            <person name="Whang K.S."/>
        </authorList>
    </citation>
    <scope>NUCLEOTIDE SEQUENCE [LARGE SCALE GENOMIC DNA]</scope>
    <source>
        <strain evidence="4 5">KACC 17565</strain>
    </source>
</reference>
<organism evidence="4 5">
    <name type="scientific">Denitratimonas tolerans</name>
    <dbReference type="NCBI Taxonomy" id="1338420"/>
    <lineage>
        <taxon>Bacteria</taxon>
        <taxon>Pseudomonadati</taxon>
        <taxon>Pseudomonadota</taxon>
        <taxon>Gammaproteobacteria</taxon>
        <taxon>Lysobacterales</taxon>
        <taxon>Lysobacteraceae</taxon>
        <taxon>Denitratimonas</taxon>
    </lineage>
</organism>
<dbReference type="SUPFAM" id="SSF55729">
    <property type="entry name" value="Acyl-CoA N-acyltransferases (Nat)"/>
    <property type="match status" value="1"/>
</dbReference>
<dbReference type="InterPro" id="IPR016181">
    <property type="entry name" value="Acyl_CoA_acyltransferase"/>
</dbReference>
<dbReference type="RefSeq" id="WP_337334479.1">
    <property type="nucleotide sequence ID" value="NZ_JBBDHC010000003.1"/>
</dbReference>
<proteinExistence type="predicted"/>
<evidence type="ECO:0000313" key="5">
    <source>
        <dbReference type="Proteomes" id="UP001364472"/>
    </source>
</evidence>
<dbReference type="InterPro" id="IPR000182">
    <property type="entry name" value="GNAT_dom"/>
</dbReference>
<dbReference type="PANTHER" id="PTHR43877:SF1">
    <property type="entry name" value="ACETYLTRANSFERASE"/>
    <property type="match status" value="1"/>
</dbReference>
<gene>
    <name evidence="4" type="ORF">WB794_03620</name>
</gene>
<comment type="caution">
    <text evidence="4">The sequence shown here is derived from an EMBL/GenBank/DDBJ whole genome shotgun (WGS) entry which is preliminary data.</text>
</comment>
<dbReference type="GO" id="GO:0016747">
    <property type="term" value="F:acyltransferase activity, transferring groups other than amino-acyl groups"/>
    <property type="evidence" value="ECO:0007669"/>
    <property type="project" value="InterPro"/>
</dbReference>
<accession>A0AAW9R2E3</accession>
<keyword evidence="1" id="KW-0808">Transferase</keyword>
<evidence type="ECO:0000256" key="2">
    <source>
        <dbReference type="ARBA" id="ARBA00023315"/>
    </source>
</evidence>
<feature type="domain" description="N-acetyltransferase" evidence="3">
    <location>
        <begin position="5"/>
        <end position="146"/>
    </location>
</feature>
<evidence type="ECO:0000313" key="4">
    <source>
        <dbReference type="EMBL" id="MEJ1248766.1"/>
    </source>
</evidence>
<dbReference type="PANTHER" id="PTHR43877">
    <property type="entry name" value="AMINOALKYLPHOSPHONATE N-ACETYLTRANSFERASE-RELATED-RELATED"/>
    <property type="match status" value="1"/>
</dbReference>
<keyword evidence="2" id="KW-0012">Acyltransferase</keyword>
<evidence type="ECO:0000256" key="1">
    <source>
        <dbReference type="ARBA" id="ARBA00022679"/>
    </source>
</evidence>
<dbReference type="EMBL" id="JBBDHC010000003">
    <property type="protein sequence ID" value="MEJ1248766.1"/>
    <property type="molecule type" value="Genomic_DNA"/>
</dbReference>